<dbReference type="AlphaFoldDB" id="A0A1X2GME1"/>
<evidence type="ECO:0000256" key="4">
    <source>
        <dbReference type="ARBA" id="ARBA00023136"/>
    </source>
</evidence>
<accession>A0A1X2GME1</accession>
<comment type="subcellular location">
    <subcellularLocation>
        <location evidence="1">Membrane</location>
        <topology evidence="1">Multi-pass membrane protein</topology>
    </subcellularLocation>
</comment>
<evidence type="ECO:0000313" key="8">
    <source>
        <dbReference type="EMBL" id="ORX57025.1"/>
    </source>
</evidence>
<feature type="transmembrane region" description="Helical" evidence="6">
    <location>
        <begin position="146"/>
        <end position="167"/>
    </location>
</feature>
<dbReference type="OrthoDB" id="2218151at2759"/>
<dbReference type="STRING" id="101127.A0A1X2GME1"/>
<reference evidence="8 9" key="1">
    <citation type="submission" date="2016-07" db="EMBL/GenBank/DDBJ databases">
        <title>Pervasive Adenine N6-methylation of Active Genes in Fungi.</title>
        <authorList>
            <consortium name="DOE Joint Genome Institute"/>
            <person name="Mondo S.J."/>
            <person name="Dannebaum R.O."/>
            <person name="Kuo R.C."/>
            <person name="Labutti K."/>
            <person name="Haridas S."/>
            <person name="Kuo A."/>
            <person name="Salamov A."/>
            <person name="Ahrendt S.R."/>
            <person name="Lipzen A."/>
            <person name="Sullivan W."/>
            <person name="Andreopoulos W.B."/>
            <person name="Clum A."/>
            <person name="Lindquist E."/>
            <person name="Daum C."/>
            <person name="Ramamoorthy G.K."/>
            <person name="Gryganskyi A."/>
            <person name="Culley D."/>
            <person name="Magnuson J.K."/>
            <person name="James T.Y."/>
            <person name="O'Malley M.A."/>
            <person name="Stajich J.E."/>
            <person name="Spatafora J.W."/>
            <person name="Visel A."/>
            <person name="Grigoriev I.V."/>
        </authorList>
    </citation>
    <scope>NUCLEOTIDE SEQUENCE [LARGE SCALE GENOMIC DNA]</scope>
    <source>
        <strain evidence="8 9">NRRL 3301</strain>
    </source>
</reference>
<feature type="compositionally biased region" description="Pro residues" evidence="5">
    <location>
        <begin position="267"/>
        <end position="277"/>
    </location>
</feature>
<feature type="transmembrane region" description="Helical" evidence="6">
    <location>
        <begin position="63"/>
        <end position="85"/>
    </location>
</feature>
<evidence type="ECO:0000259" key="7">
    <source>
        <dbReference type="Pfam" id="PF01284"/>
    </source>
</evidence>
<feature type="transmembrane region" description="Helical" evidence="6">
    <location>
        <begin position="105"/>
        <end position="126"/>
    </location>
</feature>
<gene>
    <name evidence="8" type="ORF">DM01DRAFT_1382402</name>
</gene>
<feature type="domain" description="MARVEL" evidence="7">
    <location>
        <begin position="25"/>
        <end position="160"/>
    </location>
</feature>
<keyword evidence="3 6" id="KW-1133">Transmembrane helix</keyword>
<sequence length="310" mass="34981">MAKQDFIVDIPVNVTEKLPWLSRVKFVLHCIEFALIFLTICIIAPLIADEVKSHGGSSPAPNYTLVVCIFTVTAPIVLVYFPWAYEHQNKFKKFGKFAMKPRTNLIFDAFNVVVWGSAGIAMTVHANSGVDCSDSNMCNLSRTGAAFAWLTCLVWLGSLICTTLVFWNEKSIIQQNLKQSRHDRLQALESQAQQEQDDFDDNAYHRPKYEMEEDDIGGMRPQSFEQARPLQTPPLQPPHHQQGQPAYDPHYQQPAHEGSPFEDPAYYHPPAPQPSAPYDPYDPHQQGLNSGFSMPDPARYGAQTPDPHRI</sequence>
<feature type="transmembrane region" description="Helical" evidence="6">
    <location>
        <begin position="26"/>
        <end position="48"/>
    </location>
</feature>
<dbReference type="InterPro" id="IPR008253">
    <property type="entry name" value="Marvel"/>
</dbReference>
<protein>
    <recommendedName>
        <fullName evidence="7">MARVEL domain-containing protein</fullName>
    </recommendedName>
</protein>
<evidence type="ECO:0000256" key="5">
    <source>
        <dbReference type="SAM" id="MobiDB-lite"/>
    </source>
</evidence>
<comment type="caution">
    <text evidence="8">The sequence shown here is derived from an EMBL/GenBank/DDBJ whole genome shotgun (WGS) entry which is preliminary data.</text>
</comment>
<evidence type="ECO:0000256" key="3">
    <source>
        <dbReference type="ARBA" id="ARBA00022989"/>
    </source>
</evidence>
<name>A0A1X2GME1_9FUNG</name>
<dbReference type="GO" id="GO:0016020">
    <property type="term" value="C:membrane"/>
    <property type="evidence" value="ECO:0007669"/>
    <property type="project" value="UniProtKB-SubCell"/>
</dbReference>
<proteinExistence type="predicted"/>
<evidence type="ECO:0000256" key="1">
    <source>
        <dbReference type="ARBA" id="ARBA00004141"/>
    </source>
</evidence>
<evidence type="ECO:0000313" key="9">
    <source>
        <dbReference type="Proteomes" id="UP000242146"/>
    </source>
</evidence>
<feature type="region of interest" description="Disordered" evidence="5">
    <location>
        <begin position="228"/>
        <end position="310"/>
    </location>
</feature>
<keyword evidence="9" id="KW-1185">Reference proteome</keyword>
<dbReference type="Proteomes" id="UP000242146">
    <property type="component" value="Unassembled WGS sequence"/>
</dbReference>
<evidence type="ECO:0000256" key="2">
    <source>
        <dbReference type="ARBA" id="ARBA00022692"/>
    </source>
</evidence>
<dbReference type="EMBL" id="MCGT01000009">
    <property type="protein sequence ID" value="ORX57025.1"/>
    <property type="molecule type" value="Genomic_DNA"/>
</dbReference>
<organism evidence="8 9">
    <name type="scientific">Hesseltinella vesiculosa</name>
    <dbReference type="NCBI Taxonomy" id="101127"/>
    <lineage>
        <taxon>Eukaryota</taxon>
        <taxon>Fungi</taxon>
        <taxon>Fungi incertae sedis</taxon>
        <taxon>Mucoromycota</taxon>
        <taxon>Mucoromycotina</taxon>
        <taxon>Mucoromycetes</taxon>
        <taxon>Mucorales</taxon>
        <taxon>Cunninghamellaceae</taxon>
        <taxon>Hesseltinella</taxon>
    </lineage>
</organism>
<dbReference type="Pfam" id="PF01284">
    <property type="entry name" value="MARVEL"/>
    <property type="match status" value="1"/>
</dbReference>
<keyword evidence="4 6" id="KW-0472">Membrane</keyword>
<evidence type="ECO:0000256" key="6">
    <source>
        <dbReference type="SAM" id="Phobius"/>
    </source>
</evidence>
<keyword evidence="2 6" id="KW-0812">Transmembrane</keyword>